<protein>
    <submittedName>
        <fullName evidence="2">DUF1329 domain-containing protein</fullName>
    </submittedName>
</protein>
<dbReference type="CDD" id="cd16329">
    <property type="entry name" value="LolA_like"/>
    <property type="match status" value="1"/>
</dbReference>
<evidence type="ECO:0000313" key="2">
    <source>
        <dbReference type="EMBL" id="GAA0684475.1"/>
    </source>
</evidence>
<proteinExistence type="predicted"/>
<name>A0ABP3T6B3_9GAMM</name>
<dbReference type="InterPro" id="IPR010752">
    <property type="entry name" value="DUF1329"/>
</dbReference>
<reference evidence="3" key="1">
    <citation type="journal article" date="2019" name="Int. J. Syst. Evol. Microbiol.">
        <title>The Global Catalogue of Microorganisms (GCM) 10K type strain sequencing project: providing services to taxonomists for standard genome sequencing and annotation.</title>
        <authorList>
            <consortium name="The Broad Institute Genomics Platform"/>
            <consortium name="The Broad Institute Genome Sequencing Center for Infectious Disease"/>
            <person name="Wu L."/>
            <person name="Ma J."/>
        </authorList>
    </citation>
    <scope>NUCLEOTIDE SEQUENCE [LARGE SCALE GENOMIC DNA]</scope>
    <source>
        <strain evidence="3">JCM 15134</strain>
    </source>
</reference>
<keyword evidence="1" id="KW-0732">Signal</keyword>
<dbReference type="Gene3D" id="2.50.20.10">
    <property type="entry name" value="Lipoprotein localisation LolA/LolB/LppX"/>
    <property type="match status" value="1"/>
</dbReference>
<feature type="chain" id="PRO_5045083645" evidence="1">
    <location>
        <begin position="25"/>
        <end position="454"/>
    </location>
</feature>
<organism evidence="2 3">
    <name type="scientific">Marinobacterium maritimum</name>
    <dbReference type="NCBI Taxonomy" id="500162"/>
    <lineage>
        <taxon>Bacteria</taxon>
        <taxon>Pseudomonadati</taxon>
        <taxon>Pseudomonadota</taxon>
        <taxon>Gammaproteobacteria</taxon>
        <taxon>Oceanospirillales</taxon>
        <taxon>Oceanospirillaceae</taxon>
        <taxon>Marinobacterium</taxon>
    </lineage>
</organism>
<sequence length="454" mass="51486">MKFKTPILPLVITSLLMGSGSALAAVSADEAAKLKTSLTPMGAERAGNGSDIPAWDGGITQVPAGYQAEGPTLMDPYANDEVLYTVTASNYAEHADYLTDGQKKMFEKYPGFRMNVYPTRRSAPAPQWVAENTYQNALNAKLNDSGLGVENAFGGIPFPIPKRGLEVIWNHNLRWAGQGKDTRYINYSVYTNGSRSESSAHVREYYPFYNKSSGKEGFDGNFMKLFLEYTAPVRRKGEVILVIDPINQAETPRQAWQYIPGQRRVRRAPTLSFDTPNPSSNGMSTYDDAFMFNGSPERYDWKLVGKQELLVPYNSYKLINALAEGASKEELFPVNFINPDYERWEKHRVWVIEADLKEGQRHVYAKRRFYIDEDSWSALISDSYDGRGELWRFNYAHPITFYDQNALAIRSLAQHDILSGDYTILEHSLGRYKTQGPSDDDFYTPQSIRQQARR</sequence>
<accession>A0ABP3T6B3</accession>
<evidence type="ECO:0000313" key="3">
    <source>
        <dbReference type="Proteomes" id="UP001499915"/>
    </source>
</evidence>
<keyword evidence="3" id="KW-1185">Reference proteome</keyword>
<evidence type="ECO:0000256" key="1">
    <source>
        <dbReference type="SAM" id="SignalP"/>
    </source>
</evidence>
<dbReference type="RefSeq" id="WP_343802443.1">
    <property type="nucleotide sequence ID" value="NZ_BAAAET010000001.1"/>
</dbReference>
<comment type="caution">
    <text evidence="2">The sequence shown here is derived from an EMBL/GenBank/DDBJ whole genome shotgun (WGS) entry which is preliminary data.</text>
</comment>
<dbReference type="EMBL" id="BAAAET010000001">
    <property type="protein sequence ID" value="GAA0684475.1"/>
    <property type="molecule type" value="Genomic_DNA"/>
</dbReference>
<feature type="signal peptide" evidence="1">
    <location>
        <begin position="1"/>
        <end position="24"/>
    </location>
</feature>
<dbReference type="Proteomes" id="UP001499915">
    <property type="component" value="Unassembled WGS sequence"/>
</dbReference>
<dbReference type="Pfam" id="PF07044">
    <property type="entry name" value="DUF1329"/>
    <property type="match status" value="1"/>
</dbReference>
<gene>
    <name evidence="2" type="ORF">GCM10009104_07300</name>
</gene>